<evidence type="ECO:0000313" key="1">
    <source>
        <dbReference type="EMBL" id="EHO75108.1"/>
    </source>
</evidence>
<sequence>MEKRKVIHLEEANTLSNFLTKEERENIVSLKITGLIGHRDFEDVLDEMCDACGEYDEYDNFIPDSELTPALRHLDLGEATYADGEGMPYFGFHAQLETFILPKGLTTIGYEETGFSESDMLKKIVLPDGLKTVFGFNSCPNLSGIILPDSVEKIDSFAFAGCKAISSLRIPSLVKEIDGSCFADCNISSFEVDENNPYYSAVEGVVFSKDLSTLVAFPSAYSNKHYVVPLGTKVIGFAAFMDSHIECVELPGGLMRIEADAFQGSDICRLDMPDSVVSVGELSFRFCMNLENIRLSNKLSSLPRQLFSGCPKLRDLNVPSSVKTIYYSAIAWCDGLENLYLQDGLEEIVDEGPMLGVKGKLKTVSFPATIEKAPGGVFNYSPLLKEFKMDPSNPFFEVIDGVLCSKDGKTLYSVPDYNRTSYQVPEGVEVIAERVFAFLPMIETINLSSTLKIIKSRVFQGCKSLRSLVIPASVVQVDVDALWADNLKTIVMESSLPPEMTGNVKDEDWRYKDATLLVPPDAVAAYKEAPGWKCFIVKQKKN</sequence>
<dbReference type="SUPFAM" id="SSF52058">
    <property type="entry name" value="L domain-like"/>
    <property type="match status" value="1"/>
</dbReference>
<protein>
    <recommendedName>
        <fullName evidence="3">Leucine-rich repeat domain-containing protein</fullName>
    </recommendedName>
</protein>
<dbReference type="OrthoDB" id="1063342at2"/>
<dbReference type="HOGENOM" id="CLU_035234_0_0_10"/>
<dbReference type="STRING" id="999422.HMPREF9944_00045"/>
<name>H1HIQ1_9BACT</name>
<dbReference type="Proteomes" id="UP000003167">
    <property type="component" value="Unassembled WGS sequence"/>
</dbReference>
<evidence type="ECO:0000313" key="2">
    <source>
        <dbReference type="Proteomes" id="UP000003167"/>
    </source>
</evidence>
<gene>
    <name evidence="1" type="ORF">HMPREF9944_00045</name>
</gene>
<dbReference type="Pfam" id="PF13306">
    <property type="entry name" value="LRR_5"/>
    <property type="match status" value="3"/>
</dbReference>
<proteinExistence type="predicted"/>
<dbReference type="InterPro" id="IPR032675">
    <property type="entry name" value="LRR_dom_sf"/>
</dbReference>
<dbReference type="InterPro" id="IPR026906">
    <property type="entry name" value="LRR_5"/>
</dbReference>
<dbReference type="PANTHER" id="PTHR45661">
    <property type="entry name" value="SURFACE ANTIGEN"/>
    <property type="match status" value="1"/>
</dbReference>
<comment type="caution">
    <text evidence="1">The sequence shown here is derived from an EMBL/GenBank/DDBJ whole genome shotgun (WGS) entry which is preliminary data.</text>
</comment>
<dbReference type="PANTHER" id="PTHR45661:SF3">
    <property type="entry name" value="IG-LIKE DOMAIN-CONTAINING PROTEIN"/>
    <property type="match status" value="1"/>
</dbReference>
<dbReference type="Gene3D" id="3.80.10.10">
    <property type="entry name" value="Ribonuclease Inhibitor"/>
    <property type="match status" value="2"/>
</dbReference>
<dbReference type="InterPro" id="IPR053139">
    <property type="entry name" value="Surface_bspA-like"/>
</dbReference>
<keyword evidence="2" id="KW-1185">Reference proteome</keyword>
<evidence type="ECO:0008006" key="3">
    <source>
        <dbReference type="Google" id="ProtNLM"/>
    </source>
</evidence>
<dbReference type="EMBL" id="AGEK01000002">
    <property type="protein sequence ID" value="EHO75108.1"/>
    <property type="molecule type" value="Genomic_DNA"/>
</dbReference>
<dbReference type="PATRIC" id="fig|999422.3.peg.44"/>
<dbReference type="AlphaFoldDB" id="H1HIQ1"/>
<reference evidence="1 2" key="1">
    <citation type="submission" date="2011-12" db="EMBL/GenBank/DDBJ databases">
        <title>The Genome Sequence of Prevotella maculosa OT 289.</title>
        <authorList>
            <consortium name="The Broad Institute Genome Sequencing Platform"/>
            <person name="Earl A."/>
            <person name="Ward D."/>
            <person name="Feldgarden M."/>
            <person name="Gevers D."/>
            <person name="Izard J."/>
            <person name="Blanton J.M."/>
            <person name="Mathney J."/>
            <person name="Tanner A.C."/>
            <person name="Dewhirst F.E."/>
            <person name="Young S.K."/>
            <person name="Zeng Q."/>
            <person name="Gargeya S."/>
            <person name="Fitzgerald M."/>
            <person name="Haas B."/>
            <person name="Abouelleil A."/>
            <person name="Alvarado L."/>
            <person name="Arachchi H.M."/>
            <person name="Berlin A."/>
            <person name="Chapman S.B."/>
            <person name="Gearin G."/>
            <person name="Goldberg J."/>
            <person name="Griggs A."/>
            <person name="Gujja S."/>
            <person name="Hansen M."/>
            <person name="Heiman D."/>
            <person name="Howarth C."/>
            <person name="Larimer J."/>
            <person name="Lui A."/>
            <person name="MacDonald P.J.P."/>
            <person name="McCowen C."/>
            <person name="Montmayeur A."/>
            <person name="Murphy C."/>
            <person name="Neiman D."/>
            <person name="Pearson M."/>
            <person name="Priest M."/>
            <person name="Roberts A."/>
            <person name="Saif S."/>
            <person name="Shea T."/>
            <person name="Sisk P."/>
            <person name="Stolte C."/>
            <person name="Sykes S."/>
            <person name="Wortman J."/>
            <person name="Nusbaum C."/>
            <person name="Birren B."/>
        </authorList>
    </citation>
    <scope>NUCLEOTIDE SEQUENCE [LARGE SCALE GENOMIC DNA]</scope>
    <source>
        <strain evidence="1 2">OT 289</strain>
    </source>
</reference>
<dbReference type="RefSeq" id="WP_008563609.1">
    <property type="nucleotide sequence ID" value="NZ_JH594500.1"/>
</dbReference>
<organism evidence="1 2">
    <name type="scientific">Segatella maculosa OT 289</name>
    <dbReference type="NCBI Taxonomy" id="999422"/>
    <lineage>
        <taxon>Bacteria</taxon>
        <taxon>Pseudomonadati</taxon>
        <taxon>Bacteroidota</taxon>
        <taxon>Bacteroidia</taxon>
        <taxon>Bacteroidales</taxon>
        <taxon>Prevotellaceae</taxon>
        <taxon>Segatella</taxon>
    </lineage>
</organism>
<accession>H1HIQ1</accession>